<keyword evidence="2" id="KW-0812">Transmembrane</keyword>
<feature type="transmembrane region" description="Helical" evidence="2">
    <location>
        <begin position="252"/>
        <end position="283"/>
    </location>
</feature>
<dbReference type="Pfam" id="PF25231">
    <property type="entry name" value="DUF7847"/>
    <property type="match status" value="1"/>
</dbReference>
<sequence length="436" mass="45221">MTSPDDRDDAPSPDERPAPRYGQYAPPPPPAPPAPRYGQTAPAGAPPAPAPPAYGQPAPGQPTYGQPPYGQPGYGQAQYGQAQYGQGQYGQPQYGQPGGPQAPTGFTGAQGAYVGHTTAARPGIVPLRPMRVGEFLDGSFGALRSNPRVMLGLTAIAMSAVMVVAVLVQLAVAKFLPGIVKDIAGTSSASDPSVILISGEDEAGVFFQITSALLMVLVTPMITGMLTYSVSRSVLGQRATVAEVWKACRSRLGWLLLLTLLVGLGSTLIVAAGGAGIFGAYLLGDTVSVGLGVITGILVGLAAAVGLVWFTVRTMLAAPALVLERLGPVVALKRGWLLSRGAFWRLLGLYILTNIIVQVVTGVLSVPLSLGLAVVMFSTTSILALSIAQGVLYALVYTITISFLASVVSLLYIDVRMRREGLDVELTAAAARLQDG</sequence>
<evidence type="ECO:0000259" key="3">
    <source>
        <dbReference type="Pfam" id="PF25231"/>
    </source>
</evidence>
<evidence type="ECO:0000256" key="2">
    <source>
        <dbReference type="SAM" id="Phobius"/>
    </source>
</evidence>
<gene>
    <name evidence="4" type="ORF">HF995_10850</name>
</gene>
<dbReference type="AlphaFoldDB" id="A0A9X5FC61"/>
<feature type="compositionally biased region" description="Pro residues" evidence="1">
    <location>
        <begin position="25"/>
        <end position="35"/>
    </location>
</feature>
<name>A0A9X5FC61_9MICO</name>
<feature type="compositionally biased region" description="Low complexity" evidence="1">
    <location>
        <begin position="55"/>
        <end position="68"/>
    </location>
</feature>
<keyword evidence="2" id="KW-0472">Membrane</keyword>
<feature type="domain" description="DUF7847" evidence="3">
    <location>
        <begin position="130"/>
        <end position="406"/>
    </location>
</feature>
<feature type="region of interest" description="Disordered" evidence="1">
    <location>
        <begin position="1"/>
        <end position="110"/>
    </location>
</feature>
<keyword evidence="5" id="KW-1185">Reference proteome</keyword>
<reference evidence="4 5" key="1">
    <citation type="submission" date="2020-04" db="EMBL/GenBank/DDBJ databases">
        <title>MicrobeNet Type strains.</title>
        <authorList>
            <person name="Nicholson A.C."/>
        </authorList>
    </citation>
    <scope>NUCLEOTIDE SEQUENCE [LARGE SCALE GENOMIC DNA]</scope>
    <source>
        <strain evidence="4 5">ATCC BAA-789</strain>
    </source>
</reference>
<feature type="compositionally biased region" description="Pro residues" evidence="1">
    <location>
        <begin position="44"/>
        <end position="54"/>
    </location>
</feature>
<dbReference type="InterPro" id="IPR057169">
    <property type="entry name" value="DUF7847"/>
</dbReference>
<feature type="transmembrane region" description="Helical" evidence="2">
    <location>
        <begin position="205"/>
        <end position="231"/>
    </location>
</feature>
<evidence type="ECO:0000313" key="5">
    <source>
        <dbReference type="Proteomes" id="UP000774283"/>
    </source>
</evidence>
<dbReference type="Proteomes" id="UP000774283">
    <property type="component" value="Unassembled WGS sequence"/>
</dbReference>
<feature type="transmembrane region" description="Helical" evidence="2">
    <location>
        <begin position="392"/>
        <end position="413"/>
    </location>
</feature>
<feature type="transmembrane region" description="Helical" evidence="2">
    <location>
        <begin position="149"/>
        <end position="172"/>
    </location>
</feature>
<accession>A0A9X5FC61</accession>
<proteinExistence type="predicted"/>
<evidence type="ECO:0000313" key="4">
    <source>
        <dbReference type="EMBL" id="NKX93761.1"/>
    </source>
</evidence>
<comment type="caution">
    <text evidence="4">The sequence shown here is derived from an EMBL/GenBank/DDBJ whole genome shotgun (WGS) entry which is preliminary data.</text>
</comment>
<organism evidence="4 5">
    <name type="scientific">Sanguibacter hominis ATCC BAA-789</name>
    <dbReference type="NCBI Taxonomy" id="1312740"/>
    <lineage>
        <taxon>Bacteria</taxon>
        <taxon>Bacillati</taxon>
        <taxon>Actinomycetota</taxon>
        <taxon>Actinomycetes</taxon>
        <taxon>Micrococcales</taxon>
        <taxon>Sanguibacteraceae</taxon>
        <taxon>Sanguibacter</taxon>
    </lineage>
</organism>
<feature type="transmembrane region" description="Helical" evidence="2">
    <location>
        <begin position="289"/>
        <end position="312"/>
    </location>
</feature>
<protein>
    <recommendedName>
        <fullName evidence="3">DUF7847 domain-containing protein</fullName>
    </recommendedName>
</protein>
<dbReference type="RefSeq" id="WP_168447630.1">
    <property type="nucleotide sequence ID" value="NZ_JAAXOW010000003.1"/>
</dbReference>
<evidence type="ECO:0000256" key="1">
    <source>
        <dbReference type="SAM" id="MobiDB-lite"/>
    </source>
</evidence>
<keyword evidence="2" id="KW-1133">Transmembrane helix</keyword>
<dbReference type="EMBL" id="JAAXOW010000003">
    <property type="protein sequence ID" value="NKX93761.1"/>
    <property type="molecule type" value="Genomic_DNA"/>
</dbReference>
<feature type="compositionally biased region" description="Basic and acidic residues" evidence="1">
    <location>
        <begin position="9"/>
        <end position="18"/>
    </location>
</feature>
<feature type="compositionally biased region" description="Low complexity" evidence="1">
    <location>
        <begin position="74"/>
        <end position="105"/>
    </location>
</feature>